<dbReference type="Proteomes" id="UP000283269">
    <property type="component" value="Unassembled WGS sequence"/>
</dbReference>
<feature type="transmembrane region" description="Helical" evidence="2">
    <location>
        <begin position="229"/>
        <end position="252"/>
    </location>
</feature>
<dbReference type="Pfam" id="PF20153">
    <property type="entry name" value="DUF6535"/>
    <property type="match status" value="1"/>
</dbReference>
<dbReference type="InterPro" id="IPR045338">
    <property type="entry name" value="DUF6535"/>
</dbReference>
<accession>A0A409XLC0</accession>
<organism evidence="4 5">
    <name type="scientific">Psilocybe cyanescens</name>
    <dbReference type="NCBI Taxonomy" id="93625"/>
    <lineage>
        <taxon>Eukaryota</taxon>
        <taxon>Fungi</taxon>
        <taxon>Dikarya</taxon>
        <taxon>Basidiomycota</taxon>
        <taxon>Agaricomycotina</taxon>
        <taxon>Agaricomycetes</taxon>
        <taxon>Agaricomycetidae</taxon>
        <taxon>Agaricales</taxon>
        <taxon>Agaricineae</taxon>
        <taxon>Strophariaceae</taxon>
        <taxon>Psilocybe</taxon>
    </lineage>
</organism>
<keyword evidence="5" id="KW-1185">Reference proteome</keyword>
<evidence type="ECO:0000313" key="4">
    <source>
        <dbReference type="EMBL" id="PPQ91537.1"/>
    </source>
</evidence>
<proteinExistence type="predicted"/>
<comment type="caution">
    <text evidence="4">The sequence shown here is derived from an EMBL/GenBank/DDBJ whole genome shotgun (WGS) entry which is preliminary data.</text>
</comment>
<dbReference type="EMBL" id="NHYD01001323">
    <property type="protein sequence ID" value="PPQ91537.1"/>
    <property type="molecule type" value="Genomic_DNA"/>
</dbReference>
<feature type="transmembrane region" description="Helical" evidence="2">
    <location>
        <begin position="204"/>
        <end position="223"/>
    </location>
</feature>
<feature type="transmembrane region" description="Helical" evidence="2">
    <location>
        <begin position="143"/>
        <end position="165"/>
    </location>
</feature>
<keyword evidence="2" id="KW-0472">Membrane</keyword>
<dbReference type="InParanoid" id="A0A409XLC0"/>
<name>A0A409XLC0_PSICY</name>
<evidence type="ECO:0000256" key="2">
    <source>
        <dbReference type="SAM" id="Phobius"/>
    </source>
</evidence>
<protein>
    <recommendedName>
        <fullName evidence="3">DUF6535 domain-containing protein</fullName>
    </recommendedName>
</protein>
<reference evidence="4 5" key="1">
    <citation type="journal article" date="2018" name="Evol. Lett.">
        <title>Horizontal gene cluster transfer increased hallucinogenic mushroom diversity.</title>
        <authorList>
            <person name="Reynolds H.T."/>
            <person name="Vijayakumar V."/>
            <person name="Gluck-Thaler E."/>
            <person name="Korotkin H.B."/>
            <person name="Matheny P.B."/>
            <person name="Slot J.C."/>
        </authorList>
    </citation>
    <scope>NUCLEOTIDE SEQUENCE [LARGE SCALE GENOMIC DNA]</scope>
    <source>
        <strain evidence="4 5">2631</strain>
    </source>
</reference>
<feature type="domain" description="DUF6535" evidence="3">
    <location>
        <begin position="47"/>
        <end position="222"/>
    </location>
</feature>
<sequence length="762" mass="86922">MSFYQKTENDSEDISGNEQVNEPELPKIWKVGDPFQFAPPRPDGDPWTLLLEPLLKTDKARCDAWRDEVQNLLIFAGLFSAVVTTFIVESYKNLQPNPDDTVISLLSRIATHLESPLGSNSSLPSPVQPEFSPDSSSLRVNTLWFISLVLSLTTVLVGTISLQWLREHQSFSELTPREMYAVHHMRYQALISWHVDKIFNTLPLLLQCSLVLFLIGIIDFLHAMTIKNWIVTIPVAVVVGFTMLFLIATAMLPTLQALSLYFDFSSERSHPGGNRVPAPSPCPYKSPQSHAIRMLSHPLLHLLDRLYPSMRTLLHKARHRLKNPFSQVPLRPLSYECFTRYLFYASLDSKWTDYDVSWLAIRDGFMRRALGRSQLYETVGTGDDEVFPLHDIVRGLSTQNHQKHSAPAAYHCFAEISEMTLQPLHRSDYNYDSTESRCRQSAYLHDLISSTTGITCLSDIFDFDAAYRSQEGNAMVTKTLHDILHEDNTYLFLQNHFFGSAPLLSTHRKELSLRLSAYFYQETHVIQTSDQKVTFPSSLTFTPFEVLLLPDISRDEFNVIAWQVANITLSIMKQCVGDIHPDSLLCNAMAQKGGLPSYIIGAGYFTSHSGKIISPSQHQTETSLNDLERAIQEAFHTLFSFIETQLQNEISSWPTAEGSPSLLFYFASFYARCIRRSLQYNPFFISMHSTICKYKRRTIDMGIVDSILELNFQADQSNWNPYDEAPFSTEWWEYFKTSDTSNVAFNGRKSPSIVLFFPFETA</sequence>
<dbReference type="OrthoDB" id="3235960at2759"/>
<dbReference type="AlphaFoldDB" id="A0A409XLC0"/>
<keyword evidence="2" id="KW-0812">Transmembrane</keyword>
<evidence type="ECO:0000313" key="5">
    <source>
        <dbReference type="Proteomes" id="UP000283269"/>
    </source>
</evidence>
<evidence type="ECO:0000259" key="3">
    <source>
        <dbReference type="Pfam" id="PF20153"/>
    </source>
</evidence>
<gene>
    <name evidence="4" type="ORF">CVT25_008805</name>
</gene>
<keyword evidence="2" id="KW-1133">Transmembrane helix</keyword>
<dbReference type="STRING" id="93625.A0A409XLC0"/>
<feature type="region of interest" description="Disordered" evidence="1">
    <location>
        <begin position="1"/>
        <end position="23"/>
    </location>
</feature>
<evidence type="ECO:0000256" key="1">
    <source>
        <dbReference type="SAM" id="MobiDB-lite"/>
    </source>
</evidence>